<dbReference type="KEGG" id="tbn:TBH_P202"/>
<evidence type="ECO:0000313" key="2">
    <source>
        <dbReference type="EMBL" id="BAO44919.1"/>
    </source>
</evidence>
<keyword evidence="3" id="KW-0614">Plasmid</keyword>
<reference evidence="3 4" key="1">
    <citation type="journal article" date="2014" name="PLoS ONE">
        <title>Physiological and genomic features of a novel sulfur-oxidizing gammaproteobacterium belonging to a previously uncultivated symbiotic lineage isolated from a hydrothermal vent.</title>
        <authorList>
            <person name="Nunoura T."/>
            <person name="Takaki Y."/>
            <person name="Kazama H."/>
            <person name="Kakuta J."/>
            <person name="Shimamura S."/>
            <person name="Makita H."/>
            <person name="Hirai M."/>
            <person name="Miyazaki M."/>
            <person name="Takai K."/>
        </authorList>
    </citation>
    <scope>NUCLEOTIDE SEQUENCE [LARGE SCALE GENOMIC DNA]</scope>
    <source>
        <strain evidence="3 4">Hiromi1</strain>
        <plasmid evidence="3">pTBH13</plasmid>
    </source>
</reference>
<protein>
    <submittedName>
        <fullName evidence="2">Transposase, IS66 orf1 family</fullName>
    </submittedName>
</protein>
<evidence type="ECO:0000313" key="4">
    <source>
        <dbReference type="Proteomes" id="UP000031631"/>
    </source>
</evidence>
<dbReference type="NCBIfam" id="NF047593">
    <property type="entry name" value="IS66_ISAeme5_TnpA"/>
    <property type="match status" value="1"/>
</dbReference>
<organism evidence="3 4">
    <name type="scientific">Thiolapillus brandeum</name>
    <dbReference type="NCBI Taxonomy" id="1076588"/>
    <lineage>
        <taxon>Bacteria</taxon>
        <taxon>Pseudomonadati</taxon>
        <taxon>Pseudomonadota</taxon>
        <taxon>Gammaproteobacteria</taxon>
        <taxon>Chromatiales</taxon>
        <taxon>Sedimenticolaceae</taxon>
        <taxon>Thiolapillus</taxon>
    </lineage>
</organism>
<proteinExistence type="predicted"/>
<dbReference type="KEGG" id="tbn:TBH_C0753"/>
<dbReference type="EMBL" id="AP012273">
    <property type="protein sequence ID" value="BAO44919.1"/>
    <property type="molecule type" value="Genomic_DNA"/>
</dbReference>
<dbReference type="AlphaFoldDB" id="A0A7U6JLM5"/>
<name>A0A7U6JLM5_9GAMM</name>
<dbReference type="Proteomes" id="UP000031631">
    <property type="component" value="Plasmid pTBH13"/>
</dbReference>
<gene>
    <name evidence="1" type="ORF">TBH_C0753</name>
    <name evidence="2" type="ORF">TBH_C2005</name>
    <name evidence="3" type="ORF">TBH_P202</name>
</gene>
<evidence type="ECO:0000313" key="3">
    <source>
        <dbReference type="EMBL" id="BAO45775.1"/>
    </source>
</evidence>
<keyword evidence="4" id="KW-1185">Reference proteome</keyword>
<dbReference type="Proteomes" id="UP000031631">
    <property type="component" value="Chromosome"/>
</dbReference>
<dbReference type="EMBL" id="AP012273">
    <property type="protein sequence ID" value="BAO43690.1"/>
    <property type="molecule type" value="Genomic_DNA"/>
</dbReference>
<dbReference type="OrthoDB" id="6268138at2"/>
<dbReference type="RefSeq" id="WP_041065638.1">
    <property type="nucleotide sequence ID" value="NZ_AP012273.1"/>
</dbReference>
<geneLocation type="plasmid" evidence="4">
    <name>pTBH13 DNA</name>
</geneLocation>
<sequence length="99" mass="11159">MNKQRRKNEWQRLIEEQAASGLTQKAFCEQAGIAVATFGYWKRKLRAEGDKAGLDEVASTRRVSLDDWIELSPPVTEPAPGWHIELDLGNGLCLRLHQG</sequence>
<accession>A0A7U6JLM5</accession>
<geneLocation type="plasmid" evidence="3">
    <name>pTBH13</name>
</geneLocation>
<dbReference type="EMBL" id="AP012275">
    <property type="protein sequence ID" value="BAO45775.1"/>
    <property type="molecule type" value="Genomic_DNA"/>
</dbReference>
<evidence type="ECO:0000313" key="1">
    <source>
        <dbReference type="EMBL" id="BAO43690.1"/>
    </source>
</evidence>
<dbReference type="KEGG" id="tbn:TBH_C2005"/>